<accession>A0A1R4H6N4</accession>
<sequence length="326" mass="36286">MKKTMIDNKNASVFNRWATGVLLVSSALCVVNAQADTNKLKWAGNGHFYQRFDRAFTWNDAKTYCENLSGHLATITSEQENAFIGTKIMPTNSVDYYFLGANDAQLEGTWKWITGERWDYNHFYNGQPENRDTEDYLVINSYSYYDYSWYDQYDSNTQTKGFVCEWSFNNVVASTALPDTNGNRSADLAVLYVDYKTSKHSVHIRDGSSKKILKTMAFETNDRPPLGVVALADINGNGKPEIAVLYIDTESSAPRVGIKDAATGVTLKDFAVLGLNYTPKNITSTVDVNGNKSSEITMLGVDGANGKSRSETRDSKTAAIINFAVF</sequence>
<evidence type="ECO:0000256" key="1">
    <source>
        <dbReference type="SAM" id="SignalP"/>
    </source>
</evidence>
<dbReference type="Pfam" id="PF00059">
    <property type="entry name" value="Lectin_C"/>
    <property type="match status" value="1"/>
</dbReference>
<name>A0A1R4H6N4_9GAMM</name>
<dbReference type="InterPro" id="IPR016186">
    <property type="entry name" value="C-type_lectin-like/link_sf"/>
</dbReference>
<dbReference type="OrthoDB" id="6335194at2"/>
<dbReference type="InterPro" id="IPR050111">
    <property type="entry name" value="C-type_lectin/snaclec_domain"/>
</dbReference>
<protein>
    <recommendedName>
        <fullName evidence="2">C-type lectin domain-containing protein</fullName>
    </recommendedName>
</protein>
<dbReference type="PANTHER" id="PTHR22803">
    <property type="entry name" value="MANNOSE, PHOSPHOLIPASE, LECTIN RECEPTOR RELATED"/>
    <property type="match status" value="1"/>
</dbReference>
<feature type="signal peptide" evidence="1">
    <location>
        <begin position="1"/>
        <end position="35"/>
    </location>
</feature>
<dbReference type="CDD" id="cd00037">
    <property type="entry name" value="CLECT"/>
    <property type="match status" value="1"/>
</dbReference>
<gene>
    <name evidence="3" type="ORF">CRENPOLYSF1_220056</name>
</gene>
<dbReference type="InterPro" id="IPR028994">
    <property type="entry name" value="Integrin_alpha_N"/>
</dbReference>
<keyword evidence="1" id="KW-0732">Signal</keyword>
<dbReference type="SUPFAM" id="SSF69318">
    <property type="entry name" value="Integrin alpha N-terminal domain"/>
    <property type="match status" value="1"/>
</dbReference>
<feature type="domain" description="C-type lectin" evidence="2">
    <location>
        <begin position="44"/>
        <end position="151"/>
    </location>
</feature>
<evidence type="ECO:0000313" key="3">
    <source>
        <dbReference type="EMBL" id="SJM91912.1"/>
    </source>
</evidence>
<dbReference type="Gene3D" id="3.10.100.10">
    <property type="entry name" value="Mannose-Binding Protein A, subunit A"/>
    <property type="match status" value="1"/>
</dbReference>
<evidence type="ECO:0000313" key="4">
    <source>
        <dbReference type="Proteomes" id="UP000195667"/>
    </source>
</evidence>
<dbReference type="InterPro" id="IPR001304">
    <property type="entry name" value="C-type_lectin-like"/>
</dbReference>
<reference evidence="4" key="1">
    <citation type="submission" date="2017-02" db="EMBL/GenBank/DDBJ databases">
        <authorList>
            <person name="Daims H."/>
        </authorList>
    </citation>
    <scope>NUCLEOTIDE SEQUENCE [LARGE SCALE GENOMIC DNA]</scope>
</reference>
<feature type="chain" id="PRO_5013317734" description="C-type lectin domain-containing protein" evidence="1">
    <location>
        <begin position="36"/>
        <end position="326"/>
    </location>
</feature>
<dbReference type="EMBL" id="FUKI01000096">
    <property type="protein sequence ID" value="SJM91912.1"/>
    <property type="molecule type" value="Genomic_DNA"/>
</dbReference>
<dbReference type="Proteomes" id="UP000195667">
    <property type="component" value="Unassembled WGS sequence"/>
</dbReference>
<evidence type="ECO:0000259" key="2">
    <source>
        <dbReference type="PROSITE" id="PS50041"/>
    </source>
</evidence>
<proteinExistence type="predicted"/>
<keyword evidence="4" id="KW-1185">Reference proteome</keyword>
<dbReference type="AlphaFoldDB" id="A0A1R4H6N4"/>
<dbReference type="SMART" id="SM00034">
    <property type="entry name" value="CLECT"/>
    <property type="match status" value="1"/>
</dbReference>
<dbReference type="RefSeq" id="WP_087143156.1">
    <property type="nucleotide sequence ID" value="NZ_FUKI01000096.1"/>
</dbReference>
<dbReference type="PROSITE" id="PS50041">
    <property type="entry name" value="C_TYPE_LECTIN_2"/>
    <property type="match status" value="1"/>
</dbReference>
<dbReference type="SUPFAM" id="SSF56436">
    <property type="entry name" value="C-type lectin-like"/>
    <property type="match status" value="1"/>
</dbReference>
<organism evidence="3 4">
    <name type="scientific">Crenothrix polyspora</name>
    <dbReference type="NCBI Taxonomy" id="360316"/>
    <lineage>
        <taxon>Bacteria</taxon>
        <taxon>Pseudomonadati</taxon>
        <taxon>Pseudomonadota</taxon>
        <taxon>Gammaproteobacteria</taxon>
        <taxon>Methylococcales</taxon>
        <taxon>Crenotrichaceae</taxon>
        <taxon>Crenothrix</taxon>
    </lineage>
</organism>
<dbReference type="InterPro" id="IPR016187">
    <property type="entry name" value="CTDL_fold"/>
</dbReference>